<dbReference type="EMBL" id="SLUB01000012">
    <property type="protein sequence ID" value="THE13012.1"/>
    <property type="molecule type" value="Genomic_DNA"/>
</dbReference>
<sequence>MSQFRGVILEGYSNAGKTSVLKSLKQIQARDDSAERSVIVLSEHYSQILHRVNGELRKLYRNEHLQLLTDRVKMLRKLRDWEKELGQTQRSKGIFFILERFHLNHRVAYPNCLMDEIEEIEDELYRMGAKCALLTISPENAVKRIISRNPEVWNKKSEEDIRLAYELLLKQQQEYRVQADHSIIPTIEINTDRKEWELYAKQIYSINKSER</sequence>
<dbReference type="Proteomes" id="UP000306477">
    <property type="component" value="Unassembled WGS sequence"/>
</dbReference>
<accession>A0A4S3PVM7</accession>
<evidence type="ECO:0000313" key="2">
    <source>
        <dbReference type="Proteomes" id="UP000306477"/>
    </source>
</evidence>
<reference evidence="1 2" key="1">
    <citation type="journal article" date="2019" name="Indoor Air">
        <title>Impacts of indoor surface finishes on bacterial viability.</title>
        <authorList>
            <person name="Hu J."/>
            <person name="Maamar S.B."/>
            <person name="Glawe A.J."/>
            <person name="Gottel N."/>
            <person name="Gilbert J.A."/>
            <person name="Hartmann E.M."/>
        </authorList>
    </citation>
    <scope>NUCLEOTIDE SEQUENCE [LARGE SCALE GENOMIC DNA]</scope>
    <source>
        <strain evidence="1 2">AF060A6</strain>
    </source>
</reference>
<keyword evidence="2" id="KW-1185">Reference proteome</keyword>
<protein>
    <submittedName>
        <fullName evidence="1">Uncharacterized protein</fullName>
    </submittedName>
</protein>
<gene>
    <name evidence="1" type="ORF">E1I69_09060</name>
</gene>
<dbReference type="InterPro" id="IPR027417">
    <property type="entry name" value="P-loop_NTPase"/>
</dbReference>
<dbReference type="AlphaFoldDB" id="A0A4S3PVM7"/>
<dbReference type="Gene3D" id="3.40.50.300">
    <property type="entry name" value="P-loop containing nucleotide triphosphate hydrolases"/>
    <property type="match status" value="1"/>
</dbReference>
<name>A0A4S3PVM7_9BACI</name>
<dbReference type="RefSeq" id="WP_136379289.1">
    <property type="nucleotide sequence ID" value="NZ_SLUB01000012.1"/>
</dbReference>
<proteinExistence type="predicted"/>
<evidence type="ECO:0000313" key="1">
    <source>
        <dbReference type="EMBL" id="THE13012.1"/>
    </source>
</evidence>
<dbReference type="OrthoDB" id="2863968at2"/>
<dbReference type="SUPFAM" id="SSF52540">
    <property type="entry name" value="P-loop containing nucleoside triphosphate hydrolases"/>
    <property type="match status" value="1"/>
</dbReference>
<organism evidence="1 2">
    <name type="scientific">Bacillus timonensis</name>
    <dbReference type="NCBI Taxonomy" id="1033734"/>
    <lineage>
        <taxon>Bacteria</taxon>
        <taxon>Bacillati</taxon>
        <taxon>Bacillota</taxon>
        <taxon>Bacilli</taxon>
        <taxon>Bacillales</taxon>
        <taxon>Bacillaceae</taxon>
        <taxon>Bacillus</taxon>
    </lineage>
</organism>
<comment type="caution">
    <text evidence="1">The sequence shown here is derived from an EMBL/GenBank/DDBJ whole genome shotgun (WGS) entry which is preliminary data.</text>
</comment>